<protein>
    <submittedName>
        <fullName evidence="2">Histidine kinase</fullName>
    </submittedName>
</protein>
<dbReference type="GO" id="GO:0016491">
    <property type="term" value="F:oxidoreductase activity"/>
    <property type="evidence" value="ECO:0007669"/>
    <property type="project" value="InterPro"/>
</dbReference>
<dbReference type="InterPro" id="IPR018713">
    <property type="entry name" value="MPAB/Lcp_cat_dom"/>
</dbReference>
<keyword evidence="3" id="KW-1185">Reference proteome</keyword>
<dbReference type="GO" id="GO:0016301">
    <property type="term" value="F:kinase activity"/>
    <property type="evidence" value="ECO:0007669"/>
    <property type="project" value="UniProtKB-KW"/>
</dbReference>
<dbReference type="AlphaFoldDB" id="A0A1X0WKV9"/>
<name>A0A1X0WKV9_9GAMM</name>
<evidence type="ECO:0000313" key="3">
    <source>
        <dbReference type="Proteomes" id="UP000192536"/>
    </source>
</evidence>
<dbReference type="RefSeq" id="WP_084911540.1">
    <property type="nucleotide sequence ID" value="NZ_CAUQAZ010000080.1"/>
</dbReference>
<dbReference type="PANTHER" id="PTHR36151:SF3">
    <property type="entry name" value="ER-BOUND OXYGENASE MPAB_MPAB'_RUBBER OXYGENASE CATALYTIC DOMAIN-CONTAINING PROTEIN"/>
    <property type="match status" value="1"/>
</dbReference>
<keyword evidence="2" id="KW-0808">Transferase</keyword>
<evidence type="ECO:0000313" key="2">
    <source>
        <dbReference type="EMBL" id="ORJ27404.1"/>
    </source>
</evidence>
<feature type="domain" description="ER-bound oxygenase mpaB/mpaB'/Rubber oxygenase catalytic" evidence="1">
    <location>
        <begin position="45"/>
        <end position="275"/>
    </location>
</feature>
<keyword evidence="2" id="KW-0418">Kinase</keyword>
<dbReference type="GeneID" id="93566977"/>
<evidence type="ECO:0000259" key="1">
    <source>
        <dbReference type="Pfam" id="PF09995"/>
    </source>
</evidence>
<dbReference type="Pfam" id="PF09995">
    <property type="entry name" value="MPAB_Lcp_cat"/>
    <property type="match status" value="1"/>
</dbReference>
<reference evidence="2 3" key="1">
    <citation type="journal article" date="2017" name="Int. J. Syst. Evol. Microbiol.">
        <title>Rouxiella badensis sp. nov. and Rouxiella silvae sp. nov. isolated from peat bog soil in Germany and emendation of the genus description.</title>
        <authorList>
            <person name="Le Fleche-Mateos A."/>
            <person name="Kugler J.H."/>
            <person name="Hansen S.H."/>
            <person name="Syldatk C."/>
            <person name="Hausmann R."/>
            <person name="Lomprez F."/>
            <person name="Vandenbogaert M."/>
            <person name="Manuguerra J.C."/>
            <person name="Grimont P.A."/>
        </authorList>
    </citation>
    <scope>NUCLEOTIDE SEQUENCE [LARGE SCALE GENOMIC DNA]</scope>
    <source>
        <strain evidence="2 3">DSM 100043</strain>
    </source>
</reference>
<organism evidence="2 3">
    <name type="scientific">Rouxiella badensis</name>
    <dbReference type="NCBI Taxonomy" id="1646377"/>
    <lineage>
        <taxon>Bacteria</taxon>
        <taxon>Pseudomonadati</taxon>
        <taxon>Pseudomonadota</taxon>
        <taxon>Gammaproteobacteria</taxon>
        <taxon>Enterobacterales</taxon>
        <taxon>Yersiniaceae</taxon>
        <taxon>Rouxiella</taxon>
    </lineage>
</organism>
<dbReference type="EMBL" id="MRWE01000001">
    <property type="protein sequence ID" value="ORJ27404.1"/>
    <property type="molecule type" value="Genomic_DNA"/>
</dbReference>
<proteinExistence type="predicted"/>
<sequence length="293" mass="32747">MPVGESLRKKIERQVLSISGLALGGIDFEQPRGDAGLFGPDTVVWQVHGDFSTMLCGGVSALLLQMLHPLALAGVWDHSNFRQDMLGRLRRTSQFVSGTTFASLADAQRLIERVKSIHLGVTGVDAHGNPYAASDPDLLVWVHVAESYSFLQSYLRYRNPNLSLAEQDQYYREVARVVEGLGGVNVPTSVKEIDDYLERMRPSLRCDERTLEVVRLLKNAPAPSRAAVPVGKLMIWSGIELLPQWAQDELGIRFSPLIRKGIDFSMRRIASVLRWAVRNGSWTRAMRRVGRLP</sequence>
<dbReference type="PANTHER" id="PTHR36151">
    <property type="entry name" value="BLR2777 PROTEIN"/>
    <property type="match status" value="1"/>
</dbReference>
<dbReference type="Proteomes" id="UP000192536">
    <property type="component" value="Unassembled WGS sequence"/>
</dbReference>
<dbReference type="STRING" id="1646377.BS640_00320"/>
<gene>
    <name evidence="2" type="ORF">BS640_00320</name>
</gene>
<comment type="caution">
    <text evidence="2">The sequence shown here is derived from an EMBL/GenBank/DDBJ whole genome shotgun (WGS) entry which is preliminary data.</text>
</comment>
<accession>A0A1X0WKV9</accession>